<proteinExistence type="predicted"/>
<keyword evidence="2" id="KW-1185">Reference proteome</keyword>
<organism evidence="1 2">
    <name type="scientific">Betalipothrixvirus pozzuoliense</name>
    <dbReference type="NCBI Taxonomy" id="346882"/>
    <lineage>
        <taxon>Viruses</taxon>
        <taxon>Adnaviria</taxon>
        <taxon>Zilligvirae</taxon>
        <taxon>Taleaviricota</taxon>
        <taxon>Tokiviricetes</taxon>
        <taxon>Ligamenvirales</taxon>
        <taxon>Lipothrixviridae</taxon>
        <taxon>Betalipothrixvirus</taxon>
    </lineage>
</organism>
<reference evidence="2" key="1">
    <citation type="journal article" date="2008" name="J. Virol.">
        <title>Structure of the acidianus filamentous virus 3 and comparative genomics of related archaeal lipothrixviruses.</title>
        <authorList>
            <person name="Vestergaard G."/>
            <person name="Aramayo R."/>
            <person name="Basta T."/>
            <person name="Haring M."/>
            <person name="Peng X."/>
            <person name="Brugger K."/>
            <person name="Chen L."/>
            <person name="Rachel R."/>
            <person name="Boisset N."/>
            <person name="Garrett R.A."/>
            <person name="Prangishvili D."/>
        </authorList>
    </citation>
    <scope>NUCLEOTIDE SEQUENCE [LARGE SCALE GENOMIC DNA]</scope>
</reference>
<evidence type="ECO:0000313" key="2">
    <source>
        <dbReference type="Proteomes" id="UP000001308"/>
    </source>
</evidence>
<dbReference type="KEGG" id="vg:5797853"/>
<dbReference type="CAZy" id="GT4">
    <property type="family name" value="Glycosyltransferase Family 4"/>
</dbReference>
<sequence>MKSIYTQCRNCSYEWVVDQTIYYMKKYHNIELLKSYFRPAHIYVGDCNTIFQVASEGIAWCDTPSDVTAKPSQGLKVITTSTWLKEHMEKKGIHVEQVIPRGVNDEMAQRFVNFDYNARRGYIVIGKNRPYKNIDKVIQLFEGRRAELTVISDHPLADFDFFSLPENVKYYLLSHSLFYIAVSDAEGFNIPPVEAMSVGTPLIYVNKHAYKDYACGIEIDNIDDIRKIEISREEWEDLSWKCFYKSLRYYYITIGQELWGWLK</sequence>
<dbReference type="GeneID" id="5797853"/>
<protein>
    <submittedName>
        <fullName evidence="1">Glycosyl transferase</fullName>
    </submittedName>
</protein>
<dbReference type="EMBL" id="AM087121">
    <property type="protein sequence ID" value="CAJ31612.1"/>
    <property type="molecule type" value="Genomic_DNA"/>
</dbReference>
<evidence type="ECO:0000313" key="1">
    <source>
        <dbReference type="EMBL" id="CAJ31612.1"/>
    </source>
</evidence>
<dbReference type="RefSeq" id="YP_001604216.1">
    <property type="nucleotide sequence ID" value="NC_010152.1"/>
</dbReference>
<dbReference type="Gene3D" id="3.40.50.2000">
    <property type="entry name" value="Glycogen Phosphorylase B"/>
    <property type="match status" value="1"/>
</dbReference>
<accession>A7WKL2</accession>
<keyword evidence="1" id="KW-0808">Transferase</keyword>
<name>A7WKL2_9VIRU</name>
<dbReference type="OrthoDB" id="5195at10239"/>
<dbReference type="GO" id="GO:0016740">
    <property type="term" value="F:transferase activity"/>
    <property type="evidence" value="ECO:0007669"/>
    <property type="project" value="UniProtKB-KW"/>
</dbReference>
<dbReference type="Proteomes" id="UP000001308">
    <property type="component" value="Segment"/>
</dbReference>
<dbReference type="SUPFAM" id="SSF53756">
    <property type="entry name" value="UDP-Glycosyltransferase/glycogen phosphorylase"/>
    <property type="match status" value="1"/>
</dbReference>